<evidence type="ECO:0000313" key="4">
    <source>
        <dbReference type="EMBL" id="CAD7236540.1"/>
    </source>
</evidence>
<feature type="non-terminal residue" evidence="4">
    <location>
        <position position="1"/>
    </location>
</feature>
<gene>
    <name evidence="4" type="ORF">CTOB1V02_LOCUS14355</name>
</gene>
<dbReference type="InterPro" id="IPR017853">
    <property type="entry name" value="GH"/>
</dbReference>
<dbReference type="GO" id="GO:0005975">
    <property type="term" value="P:carbohydrate metabolic process"/>
    <property type="evidence" value="ECO:0007669"/>
    <property type="project" value="InterPro"/>
</dbReference>
<protein>
    <recommendedName>
        <fullName evidence="3">Glycoside hydrolase family 31 TIM barrel domain-containing protein</fullName>
    </recommendedName>
</protein>
<dbReference type="PANTHER" id="PTHR22762">
    <property type="entry name" value="ALPHA-GLUCOSIDASE"/>
    <property type="match status" value="1"/>
</dbReference>
<dbReference type="OrthoDB" id="1334205at2759"/>
<dbReference type="AlphaFoldDB" id="A0A7R8WX55"/>
<keyword evidence="2" id="KW-0378">Hydrolase</keyword>
<sequence>QVGWLWPANKTVWPDFFKQSARDWWKQEILRLHDQIEWDAIWIDMNEAVVFGTNDDRPEEDFYPPELPDWSLKCPPNRWDYPPYTTAHVSDDSNRSGTMAEKALCLIAMNVNDTDPNNVTVYRQYDVHSLYGWTQVQPTWEASREATGHRSMVFSRSTYPGVGKQIGHWYGDNYSKWVDLRRSIILMFEWESFGFPYGGSDICGFFDTTNERLCLRWMQ</sequence>
<accession>A0A7R8WX55</accession>
<evidence type="ECO:0000256" key="2">
    <source>
        <dbReference type="RuleBase" id="RU361185"/>
    </source>
</evidence>
<dbReference type="SUPFAM" id="SSF51445">
    <property type="entry name" value="(Trans)glycosidases"/>
    <property type="match status" value="1"/>
</dbReference>
<dbReference type="Pfam" id="PF01055">
    <property type="entry name" value="Glyco_hydro_31_2nd"/>
    <property type="match status" value="1"/>
</dbReference>
<reference evidence="4" key="1">
    <citation type="submission" date="2020-11" db="EMBL/GenBank/DDBJ databases">
        <authorList>
            <person name="Tran Van P."/>
        </authorList>
    </citation>
    <scope>NUCLEOTIDE SEQUENCE</scope>
</reference>
<comment type="similarity">
    <text evidence="1 2">Belongs to the glycosyl hydrolase 31 family.</text>
</comment>
<dbReference type="InterPro" id="IPR000322">
    <property type="entry name" value="Glyco_hydro_31_TIM"/>
</dbReference>
<evidence type="ECO:0000256" key="1">
    <source>
        <dbReference type="ARBA" id="ARBA00007806"/>
    </source>
</evidence>
<dbReference type="Gene3D" id="3.20.20.80">
    <property type="entry name" value="Glycosidases"/>
    <property type="match status" value="1"/>
</dbReference>
<organism evidence="4">
    <name type="scientific">Cyprideis torosa</name>
    <dbReference type="NCBI Taxonomy" id="163714"/>
    <lineage>
        <taxon>Eukaryota</taxon>
        <taxon>Metazoa</taxon>
        <taxon>Ecdysozoa</taxon>
        <taxon>Arthropoda</taxon>
        <taxon>Crustacea</taxon>
        <taxon>Oligostraca</taxon>
        <taxon>Ostracoda</taxon>
        <taxon>Podocopa</taxon>
        <taxon>Podocopida</taxon>
        <taxon>Cytherocopina</taxon>
        <taxon>Cytheroidea</taxon>
        <taxon>Cytherideidae</taxon>
        <taxon>Cyprideis</taxon>
    </lineage>
</organism>
<feature type="non-terminal residue" evidence="4">
    <location>
        <position position="219"/>
    </location>
</feature>
<dbReference type="PANTHER" id="PTHR22762:SF133">
    <property type="entry name" value="P-TYPE DOMAIN-CONTAINING PROTEIN"/>
    <property type="match status" value="1"/>
</dbReference>
<dbReference type="GO" id="GO:0004558">
    <property type="term" value="F:alpha-1,4-glucosidase activity"/>
    <property type="evidence" value="ECO:0007669"/>
    <property type="project" value="TreeGrafter"/>
</dbReference>
<evidence type="ECO:0000259" key="3">
    <source>
        <dbReference type="Pfam" id="PF01055"/>
    </source>
</evidence>
<feature type="domain" description="Glycoside hydrolase family 31 TIM barrel" evidence="3">
    <location>
        <begin position="4"/>
        <end position="219"/>
    </location>
</feature>
<dbReference type="EMBL" id="OB679793">
    <property type="protein sequence ID" value="CAD7236540.1"/>
    <property type="molecule type" value="Genomic_DNA"/>
</dbReference>
<name>A0A7R8WX55_9CRUS</name>
<keyword evidence="2" id="KW-0326">Glycosidase</keyword>
<proteinExistence type="inferred from homology"/>